<evidence type="ECO:0000259" key="1">
    <source>
        <dbReference type="Pfam" id="PF06985"/>
    </source>
</evidence>
<dbReference type="Pfam" id="PF06985">
    <property type="entry name" value="HET"/>
    <property type="match status" value="1"/>
</dbReference>
<dbReference type="Proteomes" id="UP001305779">
    <property type="component" value="Unassembled WGS sequence"/>
</dbReference>
<reference evidence="2 3" key="1">
    <citation type="journal article" date="2023" name="G3 (Bethesda)">
        <title>A chromosome-level genome assembly of Zasmidium syzygii isolated from banana leaves.</title>
        <authorList>
            <person name="van Westerhoven A.C."/>
            <person name="Mehrabi R."/>
            <person name="Talebi R."/>
            <person name="Steentjes M.B.F."/>
            <person name="Corcolon B."/>
            <person name="Chong P.A."/>
            <person name="Kema G.H.J."/>
            <person name="Seidl M.F."/>
        </authorList>
    </citation>
    <scope>NUCLEOTIDE SEQUENCE [LARGE SCALE GENOMIC DNA]</scope>
    <source>
        <strain evidence="2 3">P124</strain>
    </source>
</reference>
<gene>
    <name evidence="2" type="ORF">PRZ48_015279</name>
</gene>
<keyword evidence="3" id="KW-1185">Reference proteome</keyword>
<proteinExistence type="predicted"/>
<dbReference type="InterPro" id="IPR010730">
    <property type="entry name" value="HET"/>
</dbReference>
<comment type="caution">
    <text evidence="2">The sequence shown here is derived from an EMBL/GenBank/DDBJ whole genome shotgun (WGS) entry which is preliminary data.</text>
</comment>
<feature type="domain" description="Heterokaryon incompatibility" evidence="1">
    <location>
        <begin position="73"/>
        <end position="215"/>
    </location>
</feature>
<accession>A0ABR0DWT1</accession>
<organism evidence="2 3">
    <name type="scientific">Zasmidium cellare</name>
    <name type="common">Wine cellar mold</name>
    <name type="synonym">Racodium cellare</name>
    <dbReference type="NCBI Taxonomy" id="395010"/>
    <lineage>
        <taxon>Eukaryota</taxon>
        <taxon>Fungi</taxon>
        <taxon>Dikarya</taxon>
        <taxon>Ascomycota</taxon>
        <taxon>Pezizomycotina</taxon>
        <taxon>Dothideomycetes</taxon>
        <taxon>Dothideomycetidae</taxon>
        <taxon>Mycosphaerellales</taxon>
        <taxon>Mycosphaerellaceae</taxon>
        <taxon>Zasmidium</taxon>
    </lineage>
</organism>
<dbReference type="PANTHER" id="PTHR33112:SF16">
    <property type="entry name" value="HETEROKARYON INCOMPATIBILITY DOMAIN-CONTAINING PROTEIN"/>
    <property type="match status" value="1"/>
</dbReference>
<dbReference type="PANTHER" id="PTHR33112">
    <property type="entry name" value="DOMAIN PROTEIN, PUTATIVE-RELATED"/>
    <property type="match status" value="1"/>
</dbReference>
<protein>
    <recommendedName>
        <fullName evidence="1">Heterokaryon incompatibility domain-containing protein</fullName>
    </recommendedName>
</protein>
<sequence>MALAPRIPPRFGSRECFQRLRGWLDECRTKHKHPRCQEIRDTHSDPGRLVYVGHGSGSDPLQLVSTDAGPHPYIALMHCWGTETFIKTTTSNVDAFHQELDEDLLPQSFKDAIKCARAIGVDHVWIDALCIVQDDLSDWQRESAKMRDIYGNAVLLVVADSAPNAAAGFVGARPPEKAGIALEEHDGHDTHEFVVRVPMEHAPGYTASRAWCLQEMVLARRCVIFSSDEMRWECNSLVTCECGANGSPFVVDVDVRRPYADFLAQYHLVESTKETLRDFEEENSTSSRITVCDVMPDIASRSAPVQRPFQGFDSNEDVYNDWRLRVINTFTGMQLTRPTDRLPALSGFASLVGGRLATRYLAGLWLDDLPLGLLWYVHRNDRILSLPDPAPDKYYGPSFSWVSVDGPAKYSYLGRTIDGKSRFKSMIRVHDAKCHVPGQNSYGEVTAGEIRLTGPLRSAILTKTVFHYPKHPTEGTGLSDRLGCEHDLENERDGVPDDPINFIFELDTRVAAARCPSPTAVRSPQEVYEPFSIAVDLLLIGKTWGLPRHSLAIYAALVLGLSPSRPGAYERLGIVQVRFNIDEPDGRQWVERFERREILLV</sequence>
<dbReference type="EMBL" id="JAXOVC010000016">
    <property type="protein sequence ID" value="KAK4493612.1"/>
    <property type="molecule type" value="Genomic_DNA"/>
</dbReference>
<evidence type="ECO:0000313" key="3">
    <source>
        <dbReference type="Proteomes" id="UP001305779"/>
    </source>
</evidence>
<evidence type="ECO:0000313" key="2">
    <source>
        <dbReference type="EMBL" id="KAK4493612.1"/>
    </source>
</evidence>
<name>A0ABR0DWT1_ZASCE</name>